<accession>A0AAD9XWL6</accession>
<reference evidence="1" key="1">
    <citation type="submission" date="2023-02" db="EMBL/GenBank/DDBJ databases">
        <title>Colletotrichum kahawae CIFC_Que2 genome sequencing and assembly.</title>
        <authorList>
            <person name="Baroncelli R."/>
        </authorList>
    </citation>
    <scope>NUCLEOTIDE SEQUENCE</scope>
    <source>
        <strain evidence="1">CIFC_Que2</strain>
    </source>
</reference>
<keyword evidence="2" id="KW-1185">Reference proteome</keyword>
<gene>
    <name evidence="1" type="ORF">CKAH01_02822</name>
</gene>
<organism evidence="1 2">
    <name type="scientific">Colletotrichum kahawae</name>
    <name type="common">Coffee berry disease fungus</name>
    <dbReference type="NCBI Taxonomy" id="34407"/>
    <lineage>
        <taxon>Eukaryota</taxon>
        <taxon>Fungi</taxon>
        <taxon>Dikarya</taxon>
        <taxon>Ascomycota</taxon>
        <taxon>Pezizomycotina</taxon>
        <taxon>Sordariomycetes</taxon>
        <taxon>Hypocreomycetidae</taxon>
        <taxon>Glomerellales</taxon>
        <taxon>Glomerellaceae</taxon>
        <taxon>Colletotrichum</taxon>
        <taxon>Colletotrichum gloeosporioides species complex</taxon>
    </lineage>
</organism>
<dbReference type="EMBL" id="VYYT01000876">
    <property type="protein sequence ID" value="KAK2728772.1"/>
    <property type="molecule type" value="Genomic_DNA"/>
</dbReference>
<evidence type="ECO:0000313" key="2">
    <source>
        <dbReference type="Proteomes" id="UP001281614"/>
    </source>
</evidence>
<proteinExistence type="predicted"/>
<name>A0AAD9XWL6_COLKA</name>
<dbReference type="AlphaFoldDB" id="A0AAD9XWL6"/>
<evidence type="ECO:0000313" key="1">
    <source>
        <dbReference type="EMBL" id="KAK2728772.1"/>
    </source>
</evidence>
<sequence>MRILASPSRSKIVSLTTAAAGLLPPRMACSGRVSRWQEHRIQTVLFANCPECYFAKRLQILARWSHASCPVVCRCWNSASAQGDLPGRIRTSISHGA</sequence>
<protein>
    <submittedName>
        <fullName evidence="1">Uncharacterized protein</fullName>
    </submittedName>
</protein>
<comment type="caution">
    <text evidence="1">The sequence shown here is derived from an EMBL/GenBank/DDBJ whole genome shotgun (WGS) entry which is preliminary data.</text>
</comment>
<dbReference type="Proteomes" id="UP001281614">
    <property type="component" value="Unassembled WGS sequence"/>
</dbReference>